<dbReference type="GeneID" id="39587028"/>
<keyword evidence="3" id="KW-1185">Reference proteome</keyword>
<accession>A0A427XGS4</accession>
<evidence type="ECO:0000256" key="1">
    <source>
        <dbReference type="SAM" id="Coils"/>
    </source>
</evidence>
<dbReference type="AlphaFoldDB" id="A0A427XGS4"/>
<proteinExistence type="predicted"/>
<dbReference type="RefSeq" id="XP_028473179.1">
    <property type="nucleotide sequence ID" value="XM_028618223.1"/>
</dbReference>
<reference evidence="2 3" key="1">
    <citation type="submission" date="2018-11" db="EMBL/GenBank/DDBJ databases">
        <title>Genome sequence of Apiotrichum porosum DSM 27194.</title>
        <authorList>
            <person name="Aliyu H."/>
            <person name="Gorte O."/>
            <person name="Ochsenreither K."/>
        </authorList>
    </citation>
    <scope>NUCLEOTIDE SEQUENCE [LARGE SCALE GENOMIC DNA]</scope>
    <source>
        <strain evidence="2 3">DSM 27194</strain>
    </source>
</reference>
<name>A0A427XGS4_9TREE</name>
<feature type="coiled-coil region" evidence="1">
    <location>
        <begin position="384"/>
        <end position="432"/>
    </location>
</feature>
<keyword evidence="1" id="KW-0175">Coiled coil</keyword>
<gene>
    <name evidence="2" type="ORF">EHS24_002485</name>
</gene>
<dbReference type="Proteomes" id="UP000279236">
    <property type="component" value="Unassembled WGS sequence"/>
</dbReference>
<evidence type="ECO:0000313" key="3">
    <source>
        <dbReference type="Proteomes" id="UP000279236"/>
    </source>
</evidence>
<organism evidence="2 3">
    <name type="scientific">Apiotrichum porosum</name>
    <dbReference type="NCBI Taxonomy" id="105984"/>
    <lineage>
        <taxon>Eukaryota</taxon>
        <taxon>Fungi</taxon>
        <taxon>Dikarya</taxon>
        <taxon>Basidiomycota</taxon>
        <taxon>Agaricomycotina</taxon>
        <taxon>Tremellomycetes</taxon>
        <taxon>Trichosporonales</taxon>
        <taxon>Trichosporonaceae</taxon>
        <taxon>Apiotrichum</taxon>
    </lineage>
</organism>
<protein>
    <submittedName>
        <fullName evidence="2">Uncharacterized protein</fullName>
    </submittedName>
</protein>
<sequence>MAAPSPLSEARKEDSKANLGRFHYIHAMAPKPKPPPPPAPRWATAAADTDTDIDTIHDIDPEPPYPCRKSNTKCPSKSSIELDVFGLSYSGHDAAAELEAAIAAINTRADTVYAPGQAGYIETKFLTVLRGEPQTYCANESTARVRFSPGKWDQPVDTLVKDMNAVRRALVEKGYEAYWSCARVADKRNWGTFTFTPGEDETDELTETEARLFCAKLCMDRGHETVDVFLPFKFQASRRRQKPLMVTVKFHHAASVHLFEAAIAGEALAKGHYTVTYSPCTGVIFPDSPATIALPNVSSHSLKLMEWQLVQRIDEFNATRGLKEGIVVRGRLVHAKHYVVTVSSMRLASHLCHPEWAYQDSNEFVYDLNEHNLARRDAVQNRIREQQERQRLNDLEELDTLRSETYRGLKGVEDLRKLLATERQQIDRLVLRFDEDHKRYTTTFLAFMEMLQKWLAHHNRMAGIFHQTLLRRSETGSLENQQRLIHDRISNLDIRLAAQAANPISVEHLHESRGDLVAQREDLYQQLQERESGDALLEAQRDQYLADFNRDCDFGTLVSELRAATFEPVEEDVRASKRPRLSSSPK</sequence>
<comment type="caution">
    <text evidence="2">The sequence shown here is derived from an EMBL/GenBank/DDBJ whole genome shotgun (WGS) entry which is preliminary data.</text>
</comment>
<evidence type="ECO:0000313" key="2">
    <source>
        <dbReference type="EMBL" id="RSH78032.1"/>
    </source>
</evidence>
<dbReference type="EMBL" id="RSCE01000013">
    <property type="protein sequence ID" value="RSH78032.1"/>
    <property type="molecule type" value="Genomic_DNA"/>
</dbReference>